<dbReference type="AlphaFoldDB" id="A0A4S5E9J9"/>
<keyword evidence="3" id="KW-0804">Transcription</keyword>
<dbReference type="PROSITE" id="PS50977">
    <property type="entry name" value="HTH_TETR_2"/>
    <property type="match status" value="1"/>
</dbReference>
<sequence>MGRPREFDIDAAVAAATELFIAEGYEGCSMDRIVQATGVHRGSLYAVFGSKRGIFVECLRKVAATSGERKSGERSDLLLIALVELAARDDEVRSICAGTISLWRTDAARELGTRLLARAGLNEGAP</sequence>
<evidence type="ECO:0000256" key="3">
    <source>
        <dbReference type="ARBA" id="ARBA00023163"/>
    </source>
</evidence>
<name>A0A4S5E9J9_9MICC</name>
<evidence type="ECO:0000256" key="2">
    <source>
        <dbReference type="ARBA" id="ARBA00023125"/>
    </source>
</evidence>
<dbReference type="PANTHER" id="PTHR47506:SF1">
    <property type="entry name" value="HTH-TYPE TRANSCRIPTIONAL REGULATOR YJDC"/>
    <property type="match status" value="1"/>
</dbReference>
<comment type="caution">
    <text evidence="6">The sequence shown here is derived from an EMBL/GenBank/DDBJ whole genome shotgun (WGS) entry which is preliminary data.</text>
</comment>
<dbReference type="OrthoDB" id="9805134at2"/>
<keyword evidence="1" id="KW-0805">Transcription regulation</keyword>
<evidence type="ECO:0000256" key="1">
    <source>
        <dbReference type="ARBA" id="ARBA00023015"/>
    </source>
</evidence>
<dbReference type="SUPFAM" id="SSF46689">
    <property type="entry name" value="Homeodomain-like"/>
    <property type="match status" value="1"/>
</dbReference>
<dbReference type="InterPro" id="IPR009057">
    <property type="entry name" value="Homeodomain-like_sf"/>
</dbReference>
<reference evidence="6 7" key="1">
    <citation type="submission" date="2019-04" db="EMBL/GenBank/DDBJ databases">
        <authorList>
            <person name="Liu Q."/>
            <person name="Xin Y.-H."/>
        </authorList>
    </citation>
    <scope>NUCLEOTIDE SEQUENCE [LARGE SCALE GENOMIC DNA]</scope>
    <source>
        <strain evidence="6 7">AM23</strain>
    </source>
</reference>
<protein>
    <submittedName>
        <fullName evidence="6">Helix-turn-helix transcriptional regulator</fullName>
    </submittedName>
</protein>
<organism evidence="6 7">
    <name type="scientific">Arthrobacter echini</name>
    <dbReference type="NCBI Taxonomy" id="1529066"/>
    <lineage>
        <taxon>Bacteria</taxon>
        <taxon>Bacillati</taxon>
        <taxon>Actinomycetota</taxon>
        <taxon>Actinomycetes</taxon>
        <taxon>Micrococcales</taxon>
        <taxon>Micrococcaceae</taxon>
        <taxon>Arthrobacter</taxon>
    </lineage>
</organism>
<evidence type="ECO:0000313" key="6">
    <source>
        <dbReference type="EMBL" id="THJ68386.1"/>
    </source>
</evidence>
<feature type="domain" description="HTH tetR-type" evidence="5">
    <location>
        <begin position="6"/>
        <end position="66"/>
    </location>
</feature>
<dbReference type="Proteomes" id="UP000305233">
    <property type="component" value="Unassembled WGS sequence"/>
</dbReference>
<evidence type="ECO:0000313" key="7">
    <source>
        <dbReference type="Proteomes" id="UP000305233"/>
    </source>
</evidence>
<keyword evidence="2 4" id="KW-0238">DNA-binding</keyword>
<dbReference type="EMBL" id="SSWH01000001">
    <property type="protein sequence ID" value="THJ68386.1"/>
    <property type="molecule type" value="Genomic_DNA"/>
</dbReference>
<evidence type="ECO:0000256" key="4">
    <source>
        <dbReference type="PROSITE-ProRule" id="PRU00335"/>
    </source>
</evidence>
<gene>
    <name evidence="6" type="ORF">E8P82_00230</name>
</gene>
<dbReference type="Pfam" id="PF00440">
    <property type="entry name" value="TetR_N"/>
    <property type="match status" value="1"/>
</dbReference>
<keyword evidence="7" id="KW-1185">Reference proteome</keyword>
<proteinExistence type="predicted"/>
<feature type="DNA-binding region" description="H-T-H motif" evidence="4">
    <location>
        <begin position="29"/>
        <end position="48"/>
    </location>
</feature>
<dbReference type="PRINTS" id="PR00455">
    <property type="entry name" value="HTHTETR"/>
</dbReference>
<accession>A0A4S5E9J9</accession>
<dbReference type="RefSeq" id="WP_136452489.1">
    <property type="nucleotide sequence ID" value="NZ_SSWH01000001.1"/>
</dbReference>
<dbReference type="Gene3D" id="1.10.10.60">
    <property type="entry name" value="Homeodomain-like"/>
    <property type="match status" value="1"/>
</dbReference>
<dbReference type="InterPro" id="IPR001647">
    <property type="entry name" value="HTH_TetR"/>
</dbReference>
<dbReference type="PANTHER" id="PTHR47506">
    <property type="entry name" value="TRANSCRIPTIONAL REGULATORY PROTEIN"/>
    <property type="match status" value="1"/>
</dbReference>
<dbReference type="GO" id="GO:0003677">
    <property type="term" value="F:DNA binding"/>
    <property type="evidence" value="ECO:0007669"/>
    <property type="project" value="UniProtKB-UniRule"/>
</dbReference>
<evidence type="ECO:0000259" key="5">
    <source>
        <dbReference type="PROSITE" id="PS50977"/>
    </source>
</evidence>